<dbReference type="PANTHER" id="PTHR46521">
    <property type="entry name" value="SUCROSE-PHOSPHATASE 2-RELATED"/>
    <property type="match status" value="1"/>
</dbReference>
<dbReference type="InterPro" id="IPR051518">
    <property type="entry name" value="Sucrose_Phosphatase"/>
</dbReference>
<proteinExistence type="predicted"/>
<dbReference type="AlphaFoldDB" id="A0A1S8DBF2"/>
<organism evidence="3 4">
    <name type="scientific">Halopseudomonas pachastrellae</name>
    <dbReference type="NCBI Taxonomy" id="254161"/>
    <lineage>
        <taxon>Bacteria</taxon>
        <taxon>Pseudomonadati</taxon>
        <taxon>Pseudomonadota</taxon>
        <taxon>Gammaproteobacteria</taxon>
        <taxon>Pseudomonadales</taxon>
        <taxon>Pseudomonadaceae</taxon>
        <taxon>Halopseudomonas</taxon>
    </lineage>
</organism>
<dbReference type="GO" id="GO:0016791">
    <property type="term" value="F:phosphatase activity"/>
    <property type="evidence" value="ECO:0007669"/>
    <property type="project" value="UniProtKB-ARBA"/>
</dbReference>
<keyword evidence="4" id="KW-1185">Reference proteome</keyword>
<dbReference type="SFLD" id="SFLDG01141">
    <property type="entry name" value="C2.B.1:_Sucrose_Phosphatase_Li"/>
    <property type="match status" value="1"/>
</dbReference>
<feature type="non-terminal residue" evidence="3">
    <location>
        <position position="212"/>
    </location>
</feature>
<accession>A0A1S8DBF2</accession>
<keyword evidence="1" id="KW-0378">Hydrolase</keyword>
<evidence type="ECO:0000313" key="4">
    <source>
        <dbReference type="Proteomes" id="UP000242847"/>
    </source>
</evidence>
<dbReference type="GO" id="GO:0000287">
    <property type="term" value="F:magnesium ion binding"/>
    <property type="evidence" value="ECO:0007669"/>
    <property type="project" value="UniProtKB-ARBA"/>
</dbReference>
<dbReference type="SFLD" id="SFLDS00003">
    <property type="entry name" value="Haloacid_Dehalogenase"/>
    <property type="match status" value="1"/>
</dbReference>
<dbReference type="InterPro" id="IPR023214">
    <property type="entry name" value="HAD_sf"/>
</dbReference>
<feature type="domain" description="Sucrose phosphatase-like" evidence="2">
    <location>
        <begin position="2"/>
        <end position="206"/>
    </location>
</feature>
<protein>
    <submittedName>
        <fullName evidence="3">Glucosylglycerol-phosphate synthase</fullName>
    </submittedName>
</protein>
<dbReference type="InterPro" id="IPR036412">
    <property type="entry name" value="HAD-like_sf"/>
</dbReference>
<dbReference type="PANTHER" id="PTHR46521:SF4">
    <property type="entry name" value="SUCROSE-PHOSPHATASE 2-RELATED"/>
    <property type="match status" value="1"/>
</dbReference>
<dbReference type="Proteomes" id="UP000242847">
    <property type="component" value="Unassembled WGS sequence"/>
</dbReference>
<dbReference type="Gene3D" id="3.40.50.1000">
    <property type="entry name" value="HAD superfamily/HAD-like"/>
    <property type="match status" value="1"/>
</dbReference>
<evidence type="ECO:0000256" key="1">
    <source>
        <dbReference type="ARBA" id="ARBA00022801"/>
    </source>
</evidence>
<dbReference type="InterPro" id="IPR006379">
    <property type="entry name" value="HAD-SF_hydro_IIB"/>
</dbReference>
<dbReference type="SFLD" id="SFLDG01140">
    <property type="entry name" value="C2.B:_Phosphomannomutase_and_P"/>
    <property type="match status" value="1"/>
</dbReference>
<comment type="caution">
    <text evidence="3">The sequence shown here is derived from an EMBL/GenBank/DDBJ whole genome shotgun (WGS) entry which is preliminary data.</text>
</comment>
<dbReference type="Gene3D" id="3.90.1070.10">
    <property type="match status" value="1"/>
</dbReference>
<dbReference type="EMBL" id="MUBC01000050">
    <property type="protein sequence ID" value="ONM42734.1"/>
    <property type="molecule type" value="Genomic_DNA"/>
</dbReference>
<evidence type="ECO:0000313" key="3">
    <source>
        <dbReference type="EMBL" id="ONM42734.1"/>
    </source>
</evidence>
<dbReference type="Pfam" id="PF05116">
    <property type="entry name" value="S6PP"/>
    <property type="match status" value="1"/>
</dbReference>
<dbReference type="InterPro" id="IPR006380">
    <property type="entry name" value="SPP-like_dom"/>
</dbReference>
<gene>
    <name evidence="3" type="ORF">BXT89_16530</name>
</gene>
<name>A0A1S8DBF2_9GAMM</name>
<reference evidence="3 4" key="1">
    <citation type="submission" date="2017-01" db="EMBL/GenBank/DDBJ databases">
        <title>Draft genome sequence of Pseudomonas pachastrellae type strain CCUG 46540T from a deep sea.</title>
        <authorList>
            <person name="Gomila M."/>
            <person name="Mulet M."/>
            <person name="Lalucat J."/>
            <person name="Garcia-Valdes E."/>
        </authorList>
    </citation>
    <scope>NUCLEOTIDE SEQUENCE [LARGE SCALE GENOMIC DNA]</scope>
    <source>
        <strain evidence="3 4">CCUG 46540</strain>
    </source>
</reference>
<evidence type="ECO:0000259" key="2">
    <source>
        <dbReference type="Pfam" id="PF05116"/>
    </source>
</evidence>
<dbReference type="SUPFAM" id="SSF56784">
    <property type="entry name" value="HAD-like"/>
    <property type="match status" value="1"/>
</dbReference>
<dbReference type="NCBIfam" id="TIGR01484">
    <property type="entry name" value="HAD-SF-IIB"/>
    <property type="match status" value="1"/>
</dbReference>
<dbReference type="RefSeq" id="WP_139057027.1">
    <property type="nucleotide sequence ID" value="NZ_MUBC01000050.1"/>
</dbReference>
<sequence>MMLATDLDGTFLAGDPDNRQRLYQLISAHPGITLVFVTGRGLEVVVPLLSDPAIPQPDYIICDVGATVVDGKTLQPVYPVQSEIDARWPGEQLILQKLAAFPGLERQQVPQQRRCSWFCEPDAVTDELRAAVEALDCDLLFSAGMYLDCLPRGVNKGSTLQRLVEHLDESLDDVLVAGDTLNDLSMYEQGFKGVCVGESEAALLEATGDRAK</sequence>